<dbReference type="InterPro" id="IPR038085">
    <property type="entry name" value="Rnp2-like_sf"/>
</dbReference>
<evidence type="ECO:0000313" key="6">
    <source>
        <dbReference type="EMBL" id="QUH22752.1"/>
    </source>
</evidence>
<keyword evidence="3 5" id="KW-0255">Endonuclease</keyword>
<organism evidence="6 7">
    <name type="scientific">Methanobacterium alkalithermotolerans</name>
    <dbReference type="NCBI Taxonomy" id="2731220"/>
    <lineage>
        <taxon>Archaea</taxon>
        <taxon>Methanobacteriati</taxon>
        <taxon>Methanobacteriota</taxon>
        <taxon>Methanomada group</taxon>
        <taxon>Methanobacteria</taxon>
        <taxon>Methanobacteriales</taxon>
        <taxon>Methanobacteriaceae</taxon>
        <taxon>Methanobacterium</taxon>
    </lineage>
</organism>
<keyword evidence="4 5" id="KW-0378">Hydrolase</keyword>
<protein>
    <recommendedName>
        <fullName evidence="5">Ribonuclease P protein component 2</fullName>
        <shortName evidence="5">RNase P component 2</shortName>
        <ecNumber evidence="5">3.1.26.5</ecNumber>
    </recommendedName>
    <alternativeName>
        <fullName evidence="5">Pop5</fullName>
    </alternativeName>
</protein>
<dbReference type="KEGG" id="meme:HYG87_02670"/>
<keyword evidence="7" id="KW-1185">Reference proteome</keyword>
<keyword evidence="1 5" id="KW-0819">tRNA processing</keyword>
<comment type="similarity">
    <text evidence="5">Belongs to the eukaryotic/archaeal RNase P protein component 2 family.</text>
</comment>
<dbReference type="GO" id="GO:0030677">
    <property type="term" value="C:ribonuclease P complex"/>
    <property type="evidence" value="ECO:0007669"/>
    <property type="project" value="UniProtKB-UniRule"/>
</dbReference>
<comment type="catalytic activity">
    <reaction evidence="5">
        <text>Endonucleolytic cleavage of RNA, removing 5'-extranucleotides from tRNA precursor.</text>
        <dbReference type="EC" id="3.1.26.5"/>
    </reaction>
</comment>
<evidence type="ECO:0000256" key="3">
    <source>
        <dbReference type="ARBA" id="ARBA00022759"/>
    </source>
</evidence>
<evidence type="ECO:0000313" key="7">
    <source>
        <dbReference type="Proteomes" id="UP000681041"/>
    </source>
</evidence>
<dbReference type="OrthoDB" id="19261at2157"/>
<dbReference type="EC" id="3.1.26.5" evidence="5"/>
<dbReference type="InterPro" id="IPR016434">
    <property type="entry name" value="Rnp2_archaea"/>
</dbReference>
<dbReference type="HAMAP" id="MF_00755">
    <property type="entry name" value="RNase_P_2"/>
    <property type="match status" value="1"/>
</dbReference>
<keyword evidence="2 5" id="KW-0540">Nuclease</keyword>
<gene>
    <name evidence="5" type="primary">rnp2</name>
    <name evidence="6" type="ORF">HYG87_02670</name>
</gene>
<comment type="subunit">
    <text evidence="5">Consists of a catalytic RNA component and at least 4-5 protein subunits.</text>
</comment>
<dbReference type="EMBL" id="CP058560">
    <property type="protein sequence ID" value="QUH22752.1"/>
    <property type="molecule type" value="Genomic_DNA"/>
</dbReference>
<dbReference type="AlphaFoldDB" id="A0A8T8K4E5"/>
<dbReference type="GO" id="GO:0001682">
    <property type="term" value="P:tRNA 5'-leader removal"/>
    <property type="evidence" value="ECO:0007669"/>
    <property type="project" value="UniProtKB-UniRule"/>
</dbReference>
<dbReference type="GO" id="GO:0004526">
    <property type="term" value="F:ribonuclease P activity"/>
    <property type="evidence" value="ECO:0007669"/>
    <property type="project" value="UniProtKB-UniRule"/>
</dbReference>
<comment type="subcellular location">
    <subcellularLocation>
        <location evidence="5">Cytoplasm</location>
    </subcellularLocation>
</comment>
<dbReference type="RefSeq" id="WP_211533699.1">
    <property type="nucleotide sequence ID" value="NZ_CP058560.1"/>
</dbReference>
<dbReference type="Gene3D" id="3.30.70.3250">
    <property type="entry name" value="Ribonuclease P, Pop5 subunit"/>
    <property type="match status" value="1"/>
</dbReference>
<evidence type="ECO:0000256" key="2">
    <source>
        <dbReference type="ARBA" id="ARBA00022722"/>
    </source>
</evidence>
<name>A0A8T8K4E5_9EURY</name>
<dbReference type="Proteomes" id="UP000681041">
    <property type="component" value="Chromosome"/>
</dbReference>
<sequence length="126" mass="14443">MKLKILPPTLRGDKRYLAFEVISQVPLPRDDLIYIIWESCLKFHGECETSKFRLWVTRSWDLNSNSSNKGHFYLKGILQCNRGDEEKVRGALCLISNYKGKQLVFHTLGLAGTIKSATQKFIKPSP</sequence>
<evidence type="ECO:0000256" key="1">
    <source>
        <dbReference type="ARBA" id="ARBA00022694"/>
    </source>
</evidence>
<dbReference type="InterPro" id="IPR002759">
    <property type="entry name" value="Pop5/Rpp14/Rnp2-like"/>
</dbReference>
<keyword evidence="5" id="KW-0963">Cytoplasm</keyword>
<proteinExistence type="inferred from homology"/>
<dbReference type="SUPFAM" id="SSF160350">
    <property type="entry name" value="Rnp2-like"/>
    <property type="match status" value="1"/>
</dbReference>
<dbReference type="Pfam" id="PF01900">
    <property type="entry name" value="RNase_P_Rpp14"/>
    <property type="match status" value="1"/>
</dbReference>
<evidence type="ECO:0000256" key="5">
    <source>
        <dbReference type="HAMAP-Rule" id="MF_00755"/>
    </source>
</evidence>
<comment type="function">
    <text evidence="5">Part of ribonuclease P, a protein complex that generates mature tRNA molecules by cleaving their 5'-ends.</text>
</comment>
<dbReference type="GeneID" id="64819633"/>
<dbReference type="PIRSF" id="PIRSF004952">
    <property type="entry name" value="RNase_P_2"/>
    <property type="match status" value="1"/>
</dbReference>
<reference evidence="6" key="1">
    <citation type="submission" date="2020-07" db="EMBL/GenBank/DDBJ databases">
        <title>Methanobacterium. sp. MethCan genome.</title>
        <authorList>
            <person name="Postec A."/>
            <person name="Quemeneur M."/>
        </authorList>
    </citation>
    <scope>NUCLEOTIDE SEQUENCE</scope>
    <source>
        <strain evidence="6">MethCAN</strain>
    </source>
</reference>
<dbReference type="GO" id="GO:0005737">
    <property type="term" value="C:cytoplasm"/>
    <property type="evidence" value="ECO:0007669"/>
    <property type="project" value="UniProtKB-SubCell"/>
</dbReference>
<accession>A0A8T8K4E5</accession>
<evidence type="ECO:0000256" key="4">
    <source>
        <dbReference type="ARBA" id="ARBA00022801"/>
    </source>
</evidence>